<dbReference type="Pfam" id="PF13483">
    <property type="entry name" value="Lactamase_B_3"/>
    <property type="match status" value="1"/>
</dbReference>
<dbReference type="AlphaFoldDB" id="A0A1M7U2K1"/>
<dbReference type="EMBL" id="LT670849">
    <property type="protein sequence ID" value="SHN77070.1"/>
    <property type="molecule type" value="Genomic_DNA"/>
</dbReference>
<organism evidence="1 2">
    <name type="scientific">Bradyrhizobium erythrophlei</name>
    <dbReference type="NCBI Taxonomy" id="1437360"/>
    <lineage>
        <taxon>Bacteria</taxon>
        <taxon>Pseudomonadati</taxon>
        <taxon>Pseudomonadota</taxon>
        <taxon>Alphaproteobacteria</taxon>
        <taxon>Hyphomicrobiales</taxon>
        <taxon>Nitrobacteraceae</taxon>
        <taxon>Bradyrhizobium</taxon>
    </lineage>
</organism>
<dbReference type="PANTHER" id="PTHR39189">
    <property type="entry name" value="UPF0173 METAL-DEPENDENT HYDROLASE YTKL"/>
    <property type="match status" value="1"/>
</dbReference>
<evidence type="ECO:0000313" key="1">
    <source>
        <dbReference type="EMBL" id="SHN77070.1"/>
    </source>
</evidence>
<evidence type="ECO:0000313" key="2">
    <source>
        <dbReference type="Proteomes" id="UP000184096"/>
    </source>
</evidence>
<dbReference type="Gene3D" id="3.60.15.10">
    <property type="entry name" value="Ribonuclease Z/Hydroxyacylglutathione hydrolase-like"/>
    <property type="match status" value="1"/>
</dbReference>
<sequence length="292" mass="31986">MTVHTFAARVVAKSTGLRVPMLRVVAVVFGLLGLSLSMAAAQDAPRGSECLAMAQSPLRVTPVSLPLAAAKAEEVTITYAGHSTYYIDTPGGLRIATDFSGAYTTGRMPDIVTMNRAHSTHYSLFPDPRIAHVFHGWTDDGSPARINERIGDVLVRNVTTDIRRYFMDDSSGEMIKDGNSIFIFEVAGLCIGHLGHLHHKLTDSHFAAIGRLDIVMVPIDGAYTMSLDGVSEITRRLRASVVLPMHRFATPLDEFMRRIGQQFAIDERTERSLTISRESLPQAPTVIILRGV</sequence>
<dbReference type="InterPro" id="IPR036866">
    <property type="entry name" value="RibonucZ/Hydroxyglut_hydro"/>
</dbReference>
<keyword evidence="2" id="KW-1185">Reference proteome</keyword>
<reference evidence="2" key="1">
    <citation type="submission" date="2016-11" db="EMBL/GenBank/DDBJ databases">
        <authorList>
            <person name="Varghese N."/>
            <person name="Submissions S."/>
        </authorList>
    </citation>
    <scope>NUCLEOTIDE SEQUENCE [LARGE SCALE GENOMIC DNA]</scope>
    <source>
        <strain evidence="2">GAS401</strain>
    </source>
</reference>
<protein>
    <submittedName>
        <fullName evidence="1">L-ascorbate metabolism protein UlaG, beta-lactamase superfamily</fullName>
    </submittedName>
</protein>
<accession>A0A1M7U2K1</accession>
<dbReference type="SUPFAM" id="SSF56281">
    <property type="entry name" value="Metallo-hydrolase/oxidoreductase"/>
    <property type="match status" value="1"/>
</dbReference>
<name>A0A1M7U2K1_9BRAD</name>
<dbReference type="Proteomes" id="UP000184096">
    <property type="component" value="Chromosome I"/>
</dbReference>
<gene>
    <name evidence="1" type="ORF">SAMN05444170_3366</name>
</gene>
<dbReference type="PANTHER" id="PTHR39189:SF1">
    <property type="entry name" value="UPF0173 METAL-DEPENDENT HYDROLASE YTKL"/>
    <property type="match status" value="1"/>
</dbReference>
<proteinExistence type="predicted"/>